<organism evidence="1">
    <name type="scientific">Canine adenovirus serotype 1</name>
    <name type="common">CAdV-1</name>
    <name type="synonym">Canine adenovirus 1</name>
    <dbReference type="NCBI Taxonomy" id="10512"/>
    <lineage>
        <taxon>Viruses</taxon>
        <taxon>Varidnaviria</taxon>
        <taxon>Bamfordvirae</taxon>
        <taxon>Preplasmiviricota</taxon>
        <taxon>Polisuviricotina</taxon>
        <taxon>Pharingeaviricetes</taxon>
        <taxon>Rowavirales</taxon>
        <taxon>Adenoviridae</taxon>
        <taxon>Mastadenovirus</taxon>
        <taxon>Mastadenovirus canidae</taxon>
        <taxon>Canine mastadenovirus A</taxon>
    </lineage>
</organism>
<feature type="non-terminal residue" evidence="1">
    <location>
        <position position="1"/>
    </location>
</feature>
<accession>A0A023J0Y0</accession>
<sequence>MALVLVNGKLSGETTLSFKHLRKLARTHKWKYQSWEEGALVDIETQDPEVLTKIR</sequence>
<reference evidence="1" key="1">
    <citation type="submission" date="2013-02" db="EMBL/GenBank/DDBJ databases">
        <title>Reemergence of Infectious canine hepatitis in Portugal; acute infection in Yorkshire terrier puppy.</title>
        <authorList>
            <person name="Duarte M."/>
            <person name="Henriques A.M."/>
            <person name="Lima C."/>
            <person name="Ochoa C."/>
            <person name="Mendes F."/>
            <person name="Monteiro M."/>
            <person name="Ramos F."/>
            <person name="Luis T."/>
            <person name="Neves R."/>
            <person name="Fevereiro M."/>
        </authorList>
    </citation>
    <scope>NUCLEOTIDE SEQUENCE</scope>
    <source>
        <strain evidence="1">CAV-1 PT/12</strain>
    </source>
</reference>
<dbReference type="EMBL" id="KC577558">
    <property type="protein sequence ID" value="AHC06124.1"/>
    <property type="molecule type" value="Genomic_DNA"/>
</dbReference>
<proteinExistence type="predicted"/>
<evidence type="ECO:0000313" key="1">
    <source>
        <dbReference type="EMBL" id="AHC06124.1"/>
    </source>
</evidence>
<protein>
    <submittedName>
        <fullName evidence="1">U-exon protein</fullName>
    </submittedName>
</protein>
<name>A0A023J0Y0_ADEC1</name>